<evidence type="ECO:0000313" key="4">
    <source>
        <dbReference type="Proteomes" id="UP000001942"/>
    </source>
</evidence>
<sequence>MDVRLFSGTLVLLVSALIFVFLSSNFSLLKRGGCYELNAIFDDALGLSIGSDVLLSGVKAGRITKLSIGESFRVHVRMCIDEGVRLPRDSVAVISAGNIFSTTKNINIDPGISSEILPPGGTFETTRSALDMEKILRSIIKLKLR</sequence>
<keyword evidence="1" id="KW-0472">Membrane</keyword>
<keyword evidence="1" id="KW-1133">Transmembrane helix</keyword>
<proteinExistence type="predicted"/>
<dbReference type="eggNOG" id="COG1463">
    <property type="taxonomic scope" value="Bacteria"/>
</dbReference>
<dbReference type="InterPro" id="IPR052336">
    <property type="entry name" value="MlaD_Phospholipid_Transporter"/>
</dbReference>
<dbReference type="PANTHER" id="PTHR33371:SF4">
    <property type="entry name" value="INTERMEMBRANE PHOSPHOLIPID TRANSPORT SYSTEM BINDING PROTEIN MLAD"/>
    <property type="match status" value="1"/>
</dbReference>
<dbReference type="KEGG" id="nse:NSE_0527"/>
<protein>
    <submittedName>
        <fullName evidence="3">Mce-related protein</fullName>
    </submittedName>
</protein>
<dbReference type="InterPro" id="IPR003399">
    <property type="entry name" value="Mce/MlaD"/>
</dbReference>
<dbReference type="OrthoDB" id="7164001at2"/>
<accession>Q2GDN5</accession>
<name>Q2GDN5_EHRS3</name>
<reference evidence="3 4" key="1">
    <citation type="journal article" date="2006" name="PLoS Genet.">
        <title>Comparative genomics of emerging human ehrlichiosis agents.</title>
        <authorList>
            <person name="Dunning Hotopp J.C."/>
            <person name="Lin M."/>
            <person name="Madupu R."/>
            <person name="Crabtree J."/>
            <person name="Angiuoli S.V."/>
            <person name="Eisen J.A."/>
            <person name="Seshadri R."/>
            <person name="Ren Q."/>
            <person name="Wu M."/>
            <person name="Utterback T.R."/>
            <person name="Smith S."/>
            <person name="Lewis M."/>
            <person name="Khouri H."/>
            <person name="Zhang C."/>
            <person name="Niu H."/>
            <person name="Lin Q."/>
            <person name="Ohashi N."/>
            <person name="Zhi N."/>
            <person name="Nelson W."/>
            <person name="Brinkac L.M."/>
            <person name="Dodson R.J."/>
            <person name="Rosovitz M.J."/>
            <person name="Sundaram J."/>
            <person name="Daugherty S.C."/>
            <person name="Davidsen T."/>
            <person name="Durkin A.S."/>
            <person name="Gwinn M."/>
            <person name="Haft D.H."/>
            <person name="Selengut J.D."/>
            <person name="Sullivan S.A."/>
            <person name="Zafar N."/>
            <person name="Zhou L."/>
            <person name="Benahmed F."/>
            <person name="Forberger H."/>
            <person name="Halpin R."/>
            <person name="Mulligan S."/>
            <person name="Robinson J."/>
            <person name="White O."/>
            <person name="Rikihisa Y."/>
            <person name="Tettelin H."/>
        </authorList>
    </citation>
    <scope>NUCLEOTIDE SEQUENCE [LARGE SCALE GENOMIC DNA]</scope>
    <source>
        <strain evidence="4">ATCC VR-367 / Miyayama</strain>
    </source>
</reference>
<gene>
    <name evidence="3" type="ordered locus">NSE_0527</name>
</gene>
<dbReference type="Pfam" id="PF02470">
    <property type="entry name" value="MlaD"/>
    <property type="match status" value="1"/>
</dbReference>
<keyword evidence="4" id="KW-1185">Reference proteome</keyword>
<keyword evidence="1" id="KW-0812">Transmembrane</keyword>
<evidence type="ECO:0000259" key="2">
    <source>
        <dbReference type="Pfam" id="PF02470"/>
    </source>
</evidence>
<dbReference type="PANTHER" id="PTHR33371">
    <property type="entry name" value="INTERMEMBRANE PHOSPHOLIPID TRANSPORT SYSTEM BINDING PROTEIN MLAD-RELATED"/>
    <property type="match status" value="1"/>
</dbReference>
<dbReference type="HOGENOM" id="CLU_107027_1_1_5"/>
<dbReference type="Proteomes" id="UP000001942">
    <property type="component" value="Chromosome"/>
</dbReference>
<dbReference type="RefSeq" id="WP_011451917.1">
    <property type="nucleotide sequence ID" value="NC_007798.1"/>
</dbReference>
<evidence type="ECO:0000256" key="1">
    <source>
        <dbReference type="SAM" id="Phobius"/>
    </source>
</evidence>
<dbReference type="STRING" id="222891.NSE_0527"/>
<evidence type="ECO:0000313" key="3">
    <source>
        <dbReference type="EMBL" id="ABD45614.1"/>
    </source>
</evidence>
<dbReference type="EMBL" id="CP000237">
    <property type="protein sequence ID" value="ABD45614.1"/>
    <property type="molecule type" value="Genomic_DNA"/>
</dbReference>
<dbReference type="AlphaFoldDB" id="Q2GDN5"/>
<feature type="domain" description="Mce/MlaD" evidence="2">
    <location>
        <begin position="34"/>
        <end position="111"/>
    </location>
</feature>
<feature type="transmembrane region" description="Helical" evidence="1">
    <location>
        <begin position="6"/>
        <end position="28"/>
    </location>
</feature>
<organism evidence="3 4">
    <name type="scientific">Ehrlichia sennetsu (strain ATCC VR-367 / Miyayama)</name>
    <name type="common">Neorickettsia sennetsu</name>
    <dbReference type="NCBI Taxonomy" id="222891"/>
    <lineage>
        <taxon>Bacteria</taxon>
        <taxon>Pseudomonadati</taxon>
        <taxon>Pseudomonadota</taxon>
        <taxon>Alphaproteobacteria</taxon>
        <taxon>Rickettsiales</taxon>
        <taxon>Anaplasmataceae</taxon>
        <taxon>Ehrlichia</taxon>
    </lineage>
</organism>